<sequence>MLKSRSKRLVSAAHSKFLLPEPATKQQRTVEKAGNKRTVRGTAEATPTGGQAKIPSGTLRGFALPPCLSHVRSSPCHVCLRSLSRSRFDHDLVRPSHPVKSTPDDAFSRRQRAGEVLVDGSGGLTAQLPEH</sequence>
<feature type="region of interest" description="Disordered" evidence="1">
    <location>
        <begin position="1"/>
        <end position="57"/>
    </location>
</feature>
<evidence type="ECO:0000313" key="3">
    <source>
        <dbReference type="Proteomes" id="UP000712281"/>
    </source>
</evidence>
<comment type="caution">
    <text evidence="2">The sequence shown here is derived from an EMBL/GenBank/DDBJ whole genome shotgun (WGS) entry which is preliminary data.</text>
</comment>
<proteinExistence type="predicted"/>
<gene>
    <name evidence="2" type="ORF">F2Q68_00032474</name>
</gene>
<organism evidence="2 3">
    <name type="scientific">Brassica cretica</name>
    <name type="common">Mustard</name>
    <dbReference type="NCBI Taxonomy" id="69181"/>
    <lineage>
        <taxon>Eukaryota</taxon>
        <taxon>Viridiplantae</taxon>
        <taxon>Streptophyta</taxon>
        <taxon>Embryophyta</taxon>
        <taxon>Tracheophyta</taxon>
        <taxon>Spermatophyta</taxon>
        <taxon>Magnoliopsida</taxon>
        <taxon>eudicotyledons</taxon>
        <taxon>Gunneridae</taxon>
        <taxon>Pentapetalae</taxon>
        <taxon>rosids</taxon>
        <taxon>malvids</taxon>
        <taxon>Brassicales</taxon>
        <taxon>Brassicaceae</taxon>
        <taxon>Brassiceae</taxon>
        <taxon>Brassica</taxon>
    </lineage>
</organism>
<dbReference type="Proteomes" id="UP000712281">
    <property type="component" value="Unassembled WGS sequence"/>
</dbReference>
<evidence type="ECO:0000256" key="1">
    <source>
        <dbReference type="SAM" id="MobiDB-lite"/>
    </source>
</evidence>
<accession>A0A8S9GC68</accession>
<name>A0A8S9GC68_BRACR</name>
<dbReference type="EMBL" id="QGKW02002005">
    <property type="protein sequence ID" value="KAF2542979.1"/>
    <property type="molecule type" value="Genomic_DNA"/>
</dbReference>
<protein>
    <submittedName>
        <fullName evidence="2">Uncharacterized protein</fullName>
    </submittedName>
</protein>
<dbReference type="AlphaFoldDB" id="A0A8S9GC68"/>
<evidence type="ECO:0000313" key="2">
    <source>
        <dbReference type="EMBL" id="KAF2542979.1"/>
    </source>
</evidence>
<reference evidence="2" key="1">
    <citation type="submission" date="2019-12" db="EMBL/GenBank/DDBJ databases">
        <title>Genome sequencing and annotation of Brassica cretica.</title>
        <authorList>
            <person name="Studholme D.J."/>
            <person name="Sarris P.F."/>
        </authorList>
    </citation>
    <scope>NUCLEOTIDE SEQUENCE</scope>
    <source>
        <strain evidence="2">PFS-001/15</strain>
        <tissue evidence="2">Leaf</tissue>
    </source>
</reference>